<feature type="compositionally biased region" description="Polar residues" evidence="6">
    <location>
        <begin position="53"/>
        <end position="63"/>
    </location>
</feature>
<dbReference type="Proteomes" id="UP001642484">
    <property type="component" value="Unassembled WGS sequence"/>
</dbReference>
<keyword evidence="2" id="KW-0547">Nucleotide-binding</keyword>
<accession>A0ABP0HK74</accession>
<evidence type="ECO:0000313" key="9">
    <source>
        <dbReference type="EMBL" id="CAK8990168.1"/>
    </source>
</evidence>
<sequence length="462" mass="50474">MLASIFGRKTRSSGRKKNRNGAPAAPQEVEVKCSRKRKRPAAESLAPSSAPSQKLQLRSTTSGAARRRQAKEKAAATGTPSDKVAGLEAVKDSLTEPAPSAPAVEIFGKDASEFKPWDTFELVQQGSAKAKLPQVLISYMAKFKAFKEPTAIQAYCWPLACAGRQVVGISKTGSGKTLAFLLPALQRVLAFKFAKTPSFGPYALILTPTRELALQIARDAAGLCKATGIKMACLYGGTSKGDQIKSLHFGVDQLICTPGRLDDLVSKPDKFTGQSILSLSMVHYVVLDEADCMLDLGFEPQVRRLLQHVAEQRQILCFSATWPKKVQALTKELLPDAIHIKVGASDGISGNRDVEQHVRLLTGDRFQELKTILQSHPNQACIIFCALKKTAASLNRWLREESFASGAIHGNLMQQERIEVMEQFRKEELKILVATDVAARGLDLKRILVVVNYESPVVCLVH</sequence>
<evidence type="ECO:0000259" key="8">
    <source>
        <dbReference type="PROSITE" id="PS51194"/>
    </source>
</evidence>
<proteinExistence type="predicted"/>
<comment type="caution">
    <text evidence="10">The sequence shown here is derived from an EMBL/GenBank/DDBJ whole genome shotgun (WGS) entry which is preliminary data.</text>
</comment>
<evidence type="ECO:0000256" key="2">
    <source>
        <dbReference type="ARBA" id="ARBA00022741"/>
    </source>
</evidence>
<feature type="domain" description="Helicase C-terminal" evidence="8">
    <location>
        <begin position="353"/>
        <end position="462"/>
    </location>
</feature>
<dbReference type="EC" id="3.6.4.13" evidence="1"/>
<dbReference type="CDD" id="cd18787">
    <property type="entry name" value="SF2_C_DEAD"/>
    <property type="match status" value="1"/>
</dbReference>
<gene>
    <name evidence="9" type="ORF">CCMP2556_LOCUS1952</name>
    <name evidence="10" type="ORF">CCMP2556_LOCUS1968</name>
</gene>
<dbReference type="EMBL" id="CAXAMN010000703">
    <property type="protein sequence ID" value="CAK8990212.1"/>
    <property type="molecule type" value="Genomic_DNA"/>
</dbReference>
<dbReference type="InterPro" id="IPR001650">
    <property type="entry name" value="Helicase_C-like"/>
</dbReference>
<dbReference type="SMART" id="SM00490">
    <property type="entry name" value="HELICc"/>
    <property type="match status" value="1"/>
</dbReference>
<dbReference type="Pfam" id="PF00271">
    <property type="entry name" value="Helicase_C"/>
    <property type="match status" value="1"/>
</dbReference>
<dbReference type="Pfam" id="PF00270">
    <property type="entry name" value="DEAD"/>
    <property type="match status" value="1"/>
</dbReference>
<organism evidence="10 11">
    <name type="scientific">Durusdinium trenchii</name>
    <dbReference type="NCBI Taxonomy" id="1381693"/>
    <lineage>
        <taxon>Eukaryota</taxon>
        <taxon>Sar</taxon>
        <taxon>Alveolata</taxon>
        <taxon>Dinophyceae</taxon>
        <taxon>Suessiales</taxon>
        <taxon>Symbiodiniaceae</taxon>
        <taxon>Durusdinium</taxon>
    </lineage>
</organism>
<keyword evidence="4" id="KW-0347">Helicase</keyword>
<dbReference type="SUPFAM" id="SSF52540">
    <property type="entry name" value="P-loop containing nucleoside triphosphate hydrolases"/>
    <property type="match status" value="2"/>
</dbReference>
<evidence type="ECO:0000256" key="5">
    <source>
        <dbReference type="ARBA" id="ARBA00022840"/>
    </source>
</evidence>
<dbReference type="InterPro" id="IPR011545">
    <property type="entry name" value="DEAD/DEAH_box_helicase_dom"/>
</dbReference>
<evidence type="ECO:0000313" key="10">
    <source>
        <dbReference type="EMBL" id="CAK8990212.1"/>
    </source>
</evidence>
<feature type="region of interest" description="Disordered" evidence="6">
    <location>
        <begin position="1"/>
        <end position="82"/>
    </location>
</feature>
<keyword evidence="11" id="KW-1185">Reference proteome</keyword>
<evidence type="ECO:0000256" key="4">
    <source>
        <dbReference type="ARBA" id="ARBA00022806"/>
    </source>
</evidence>
<dbReference type="PANTHER" id="PTHR47958">
    <property type="entry name" value="ATP-DEPENDENT RNA HELICASE DBP3"/>
    <property type="match status" value="1"/>
</dbReference>
<feature type="domain" description="Helicase ATP-binding" evidence="7">
    <location>
        <begin position="157"/>
        <end position="340"/>
    </location>
</feature>
<dbReference type="CDD" id="cd00268">
    <property type="entry name" value="DEADc"/>
    <property type="match status" value="1"/>
</dbReference>
<dbReference type="PROSITE" id="PS51192">
    <property type="entry name" value="HELICASE_ATP_BIND_1"/>
    <property type="match status" value="1"/>
</dbReference>
<evidence type="ECO:0000259" key="7">
    <source>
        <dbReference type="PROSITE" id="PS51192"/>
    </source>
</evidence>
<dbReference type="Gene3D" id="3.40.50.300">
    <property type="entry name" value="P-loop containing nucleotide triphosphate hydrolases"/>
    <property type="match status" value="2"/>
</dbReference>
<evidence type="ECO:0000256" key="3">
    <source>
        <dbReference type="ARBA" id="ARBA00022801"/>
    </source>
</evidence>
<reference evidence="10 11" key="1">
    <citation type="submission" date="2024-02" db="EMBL/GenBank/DDBJ databases">
        <authorList>
            <person name="Chen Y."/>
            <person name="Shah S."/>
            <person name="Dougan E. K."/>
            <person name="Thang M."/>
            <person name="Chan C."/>
        </authorList>
    </citation>
    <scope>NUCLEOTIDE SEQUENCE [LARGE SCALE GENOMIC DNA]</scope>
</reference>
<dbReference type="InterPro" id="IPR014001">
    <property type="entry name" value="Helicase_ATP-bd"/>
</dbReference>
<dbReference type="SMART" id="SM00487">
    <property type="entry name" value="DEXDc"/>
    <property type="match status" value="1"/>
</dbReference>
<dbReference type="InterPro" id="IPR044742">
    <property type="entry name" value="DEAD/DEAH_RhlB"/>
</dbReference>
<evidence type="ECO:0000256" key="1">
    <source>
        <dbReference type="ARBA" id="ARBA00012552"/>
    </source>
</evidence>
<keyword evidence="5" id="KW-0067">ATP-binding</keyword>
<evidence type="ECO:0000256" key="6">
    <source>
        <dbReference type="SAM" id="MobiDB-lite"/>
    </source>
</evidence>
<protein>
    <recommendedName>
        <fullName evidence="1">RNA helicase</fullName>
        <ecNumber evidence="1">3.6.4.13</ecNumber>
    </recommendedName>
</protein>
<evidence type="ECO:0000313" key="11">
    <source>
        <dbReference type="Proteomes" id="UP001642484"/>
    </source>
</evidence>
<keyword evidence="3" id="KW-0378">Hydrolase</keyword>
<feature type="compositionally biased region" description="Low complexity" evidence="6">
    <location>
        <begin position="42"/>
        <end position="52"/>
    </location>
</feature>
<name>A0ABP0HK74_9DINO</name>
<feature type="compositionally biased region" description="Basic residues" evidence="6">
    <location>
        <begin position="8"/>
        <end position="19"/>
    </location>
</feature>
<dbReference type="InterPro" id="IPR027417">
    <property type="entry name" value="P-loop_NTPase"/>
</dbReference>
<dbReference type="EMBL" id="CAXAMN010000692">
    <property type="protein sequence ID" value="CAK8990168.1"/>
    <property type="molecule type" value="Genomic_DNA"/>
</dbReference>
<dbReference type="PROSITE" id="PS51194">
    <property type="entry name" value="HELICASE_CTER"/>
    <property type="match status" value="1"/>
</dbReference>